<evidence type="ECO:0000313" key="4">
    <source>
        <dbReference type="Proteomes" id="UP000183994"/>
    </source>
</evidence>
<dbReference type="SUPFAM" id="SSF56436">
    <property type="entry name" value="C-type lectin-like"/>
    <property type="match status" value="1"/>
</dbReference>
<dbReference type="Pfam" id="PF03781">
    <property type="entry name" value="FGE-sulfatase"/>
    <property type="match status" value="1"/>
</dbReference>
<dbReference type="InterPro" id="IPR051043">
    <property type="entry name" value="Sulfatase_Mod_Factor_Kinase"/>
</dbReference>
<dbReference type="Gene3D" id="3.90.1580.10">
    <property type="entry name" value="paralog of FGE (formylglycine-generating enzyme)"/>
    <property type="match status" value="1"/>
</dbReference>
<organism evidence="3 4">
    <name type="scientific">Desulfatibacillum alkenivorans DSM 16219</name>
    <dbReference type="NCBI Taxonomy" id="1121393"/>
    <lineage>
        <taxon>Bacteria</taxon>
        <taxon>Pseudomonadati</taxon>
        <taxon>Thermodesulfobacteriota</taxon>
        <taxon>Desulfobacteria</taxon>
        <taxon>Desulfobacterales</taxon>
        <taxon>Desulfatibacillaceae</taxon>
        <taxon>Desulfatibacillum</taxon>
    </lineage>
</organism>
<sequence>MAKQLLSITALIFLVAVFAVPVAAHQPKIGMDLSWRIISSKGDAPTEPRDKPGDVFVEPVTGMEFVFIPGQCFVMGSTEKTDPDRYQDEGPVHKVCLDGFWMGRYEVTNAQYHFFRPGHDSGEYEGHPLNMDAQPVVNVSWKNARAFAIWLSAQNQGQYSFWLPTEAEWEFACRAGTGTSRYWGDDVSQTCLYANVADQTAGKYWPAWNVHPCNDGFAVSAPVGSFSPNAFGLYDMMGNVWEACQDWKAPYRPGEQVNPAGPQTGKRRMVRGGSWDNESRGIRSANRSYATPSFKRYNNGFRLVRTR</sequence>
<gene>
    <name evidence="3" type="ORF">SAMN02745216_01832</name>
</gene>
<feature type="domain" description="Sulfatase-modifying factor enzyme-like" evidence="2">
    <location>
        <begin position="64"/>
        <end position="305"/>
    </location>
</feature>
<evidence type="ECO:0000313" key="3">
    <source>
        <dbReference type="EMBL" id="SHJ52523.1"/>
    </source>
</evidence>
<dbReference type="PANTHER" id="PTHR23150">
    <property type="entry name" value="SULFATASE MODIFYING FACTOR 1, 2"/>
    <property type="match status" value="1"/>
</dbReference>
<keyword evidence="4" id="KW-1185">Reference proteome</keyword>
<dbReference type="OrthoDB" id="9768004at2"/>
<feature type="region of interest" description="Disordered" evidence="1">
    <location>
        <begin position="256"/>
        <end position="282"/>
    </location>
</feature>
<dbReference type="InterPro" id="IPR005532">
    <property type="entry name" value="SUMF_dom"/>
</dbReference>
<dbReference type="PANTHER" id="PTHR23150:SF19">
    <property type="entry name" value="FORMYLGLYCINE-GENERATING ENZYME"/>
    <property type="match status" value="1"/>
</dbReference>
<protein>
    <submittedName>
        <fullName evidence="3">Formylglycine-generating enzyme, required for sulfatase activity, contains SUMF1/FGE domain</fullName>
    </submittedName>
</protein>
<name>A0A1M6K0M7_9BACT</name>
<accession>A0A1M6K0M7</accession>
<dbReference type="GO" id="GO:0120147">
    <property type="term" value="F:formylglycine-generating oxidase activity"/>
    <property type="evidence" value="ECO:0007669"/>
    <property type="project" value="TreeGrafter"/>
</dbReference>
<dbReference type="EMBL" id="FQZU01000008">
    <property type="protein sequence ID" value="SHJ52523.1"/>
    <property type="molecule type" value="Genomic_DNA"/>
</dbReference>
<dbReference type="InterPro" id="IPR042095">
    <property type="entry name" value="SUMF_sf"/>
</dbReference>
<evidence type="ECO:0000256" key="1">
    <source>
        <dbReference type="SAM" id="MobiDB-lite"/>
    </source>
</evidence>
<dbReference type="RefSeq" id="WP_073475113.1">
    <property type="nucleotide sequence ID" value="NZ_FQZU01000008.1"/>
</dbReference>
<dbReference type="Proteomes" id="UP000183994">
    <property type="component" value="Unassembled WGS sequence"/>
</dbReference>
<dbReference type="STRING" id="1121393.SAMN02745216_01832"/>
<dbReference type="AlphaFoldDB" id="A0A1M6K0M7"/>
<proteinExistence type="predicted"/>
<dbReference type="InterPro" id="IPR016187">
    <property type="entry name" value="CTDL_fold"/>
</dbReference>
<reference evidence="4" key="1">
    <citation type="submission" date="2016-11" db="EMBL/GenBank/DDBJ databases">
        <authorList>
            <person name="Varghese N."/>
            <person name="Submissions S."/>
        </authorList>
    </citation>
    <scope>NUCLEOTIDE SEQUENCE [LARGE SCALE GENOMIC DNA]</scope>
    <source>
        <strain evidence="4">DSM 16219</strain>
    </source>
</reference>
<evidence type="ECO:0000259" key="2">
    <source>
        <dbReference type="Pfam" id="PF03781"/>
    </source>
</evidence>